<proteinExistence type="predicted"/>
<reference evidence="3 4" key="1">
    <citation type="submission" date="2023-09" db="EMBL/GenBank/DDBJ databases">
        <title>Xinfangfangia sedmenti sp. nov., isolated the sedment.</title>
        <authorList>
            <person name="Xu L."/>
        </authorList>
    </citation>
    <scope>NUCLEOTIDE SEQUENCE [LARGE SCALE GENOMIC DNA]</scope>
    <source>
        <strain evidence="3 4">LG-4</strain>
    </source>
</reference>
<evidence type="ECO:0000256" key="1">
    <source>
        <dbReference type="SAM" id="MobiDB-lite"/>
    </source>
</evidence>
<comment type="caution">
    <text evidence="3">The sequence shown here is derived from an EMBL/GenBank/DDBJ whole genome shotgun (WGS) entry which is preliminary data.</text>
</comment>
<sequence length="64" mass="7320">MSVRIQYAYLKQQCWLYRRNYPKDLQGVLGQALKQSLKTGDARVAKARATPGSDAPRPQDHTHH</sequence>
<accession>A0ABU1FF36</accession>
<evidence type="ECO:0000259" key="2">
    <source>
        <dbReference type="Pfam" id="PF20172"/>
    </source>
</evidence>
<dbReference type="EMBL" id="JAVKPH010000100">
    <property type="protein sequence ID" value="MDR5655515.1"/>
    <property type="molecule type" value="Genomic_DNA"/>
</dbReference>
<dbReference type="RefSeq" id="WP_310459603.1">
    <property type="nucleotide sequence ID" value="NZ_JAVKPH010000100.1"/>
</dbReference>
<feature type="domain" description="DUF6538" evidence="2">
    <location>
        <begin position="7"/>
        <end position="50"/>
    </location>
</feature>
<dbReference type="Proteomes" id="UP001247754">
    <property type="component" value="Unassembled WGS sequence"/>
</dbReference>
<evidence type="ECO:0000313" key="3">
    <source>
        <dbReference type="EMBL" id="MDR5655515.1"/>
    </source>
</evidence>
<dbReference type="Pfam" id="PF20172">
    <property type="entry name" value="DUF6538"/>
    <property type="match status" value="1"/>
</dbReference>
<name>A0ABU1FF36_9RHOB</name>
<evidence type="ECO:0000313" key="4">
    <source>
        <dbReference type="Proteomes" id="UP001247754"/>
    </source>
</evidence>
<feature type="region of interest" description="Disordered" evidence="1">
    <location>
        <begin position="40"/>
        <end position="64"/>
    </location>
</feature>
<gene>
    <name evidence="3" type="ORF">RGD00_23200</name>
</gene>
<dbReference type="InterPro" id="IPR046668">
    <property type="entry name" value="DUF6538"/>
</dbReference>
<protein>
    <recommendedName>
        <fullName evidence="2">DUF6538 domain-containing protein</fullName>
    </recommendedName>
</protein>
<organism evidence="3 4">
    <name type="scientific">Ruixingdingia sedimenti</name>
    <dbReference type="NCBI Taxonomy" id="3073604"/>
    <lineage>
        <taxon>Bacteria</taxon>
        <taxon>Pseudomonadati</taxon>
        <taxon>Pseudomonadota</taxon>
        <taxon>Alphaproteobacteria</taxon>
        <taxon>Rhodobacterales</taxon>
        <taxon>Paracoccaceae</taxon>
        <taxon>Ruixingdingia</taxon>
    </lineage>
</organism>
<keyword evidence="4" id="KW-1185">Reference proteome</keyword>